<comment type="caution">
    <text evidence="1">The sequence shown here is derived from an EMBL/GenBank/DDBJ whole genome shotgun (WGS) entry which is preliminary data.</text>
</comment>
<evidence type="ECO:0000313" key="2">
    <source>
        <dbReference type="Proteomes" id="UP000286287"/>
    </source>
</evidence>
<accession>A0A418V4Z4</accession>
<dbReference type="AlphaFoldDB" id="A0A418V4Z4"/>
<dbReference type="Proteomes" id="UP000286287">
    <property type="component" value="Unassembled WGS sequence"/>
</dbReference>
<sequence>MVRVRLSPDARLGTAELLTFLRARGGQEFSAVACLTHGQGKRQRVTDQGLYHFTARGEVIEATGPSGQPRTLTPARFQEVFGSHQFHSLRPTGRLTDLGPLFA</sequence>
<name>A0A418V4Z4_9DEIO</name>
<dbReference type="OrthoDB" id="73357at2"/>
<keyword evidence="2" id="KW-1185">Reference proteome</keyword>
<reference evidence="1 2" key="1">
    <citation type="submission" date="2018-09" db="EMBL/GenBank/DDBJ databases">
        <authorList>
            <person name="Zhu H."/>
        </authorList>
    </citation>
    <scope>NUCLEOTIDE SEQUENCE [LARGE SCALE GENOMIC DNA]</scope>
    <source>
        <strain evidence="1 2">K2S05-167</strain>
    </source>
</reference>
<gene>
    <name evidence="1" type="ORF">D3875_05295</name>
</gene>
<organism evidence="1 2">
    <name type="scientific">Deinococcus cavernae</name>
    <dbReference type="NCBI Taxonomy" id="2320857"/>
    <lineage>
        <taxon>Bacteria</taxon>
        <taxon>Thermotogati</taxon>
        <taxon>Deinococcota</taxon>
        <taxon>Deinococci</taxon>
        <taxon>Deinococcales</taxon>
        <taxon>Deinococcaceae</taxon>
        <taxon>Deinococcus</taxon>
    </lineage>
</organism>
<dbReference type="EMBL" id="QYUJ01000014">
    <property type="protein sequence ID" value="RJF71085.1"/>
    <property type="molecule type" value="Genomic_DNA"/>
</dbReference>
<proteinExistence type="predicted"/>
<protein>
    <submittedName>
        <fullName evidence="1">Uncharacterized protein</fullName>
    </submittedName>
</protein>
<evidence type="ECO:0000313" key="1">
    <source>
        <dbReference type="EMBL" id="RJF71085.1"/>
    </source>
</evidence>